<name>A0A346Y733_9ACTN</name>
<evidence type="ECO:0000313" key="1">
    <source>
        <dbReference type="EMBL" id="AXV10280.1"/>
    </source>
</evidence>
<organism evidence="1 2">
    <name type="scientific">Euzebya pacifica</name>
    <dbReference type="NCBI Taxonomy" id="1608957"/>
    <lineage>
        <taxon>Bacteria</taxon>
        <taxon>Bacillati</taxon>
        <taxon>Actinomycetota</taxon>
        <taxon>Nitriliruptoria</taxon>
        <taxon>Euzebyales</taxon>
    </lineage>
</organism>
<dbReference type="KEGG" id="euz:DVS28_b0540"/>
<dbReference type="EMBL" id="CP031166">
    <property type="protein sequence ID" value="AXV10280.1"/>
    <property type="molecule type" value="Genomic_DNA"/>
</dbReference>
<dbReference type="AlphaFoldDB" id="A0A346Y733"/>
<dbReference type="Proteomes" id="UP000264006">
    <property type="component" value="Plasmid pEDY32-46I"/>
</dbReference>
<proteinExistence type="predicted"/>
<gene>
    <name evidence="1" type="ORF">DVS28_b0540</name>
</gene>
<geneLocation type="plasmid" evidence="2">
    <name>pedy32-46i</name>
</geneLocation>
<accession>A0A346Y733</accession>
<evidence type="ECO:0000313" key="2">
    <source>
        <dbReference type="Proteomes" id="UP000264006"/>
    </source>
</evidence>
<keyword evidence="2" id="KW-1185">Reference proteome</keyword>
<protein>
    <submittedName>
        <fullName evidence="1">Uncharacterized protein</fullName>
    </submittedName>
</protein>
<reference evidence="1 2" key="1">
    <citation type="submission" date="2018-09" db="EMBL/GenBank/DDBJ databases">
        <title>Complete genome sequence of Euzebya sp. DY32-46 isolated from seawater of Pacific Ocean.</title>
        <authorList>
            <person name="Xu L."/>
            <person name="Wu Y.-H."/>
            <person name="Xu X.-W."/>
        </authorList>
    </citation>
    <scope>NUCLEOTIDE SEQUENCE [LARGE SCALE GENOMIC DNA]</scope>
    <source>
        <strain evidence="1 2">DY32-46</strain>
        <plasmid evidence="2">pedy32-46i</plasmid>
    </source>
</reference>
<sequence>METRTIDQGVAFLGSLARDTADIVPDPDHGWMTLTLRPLYGTEGVNDRGVPQFNDNSHLERSLVIERFDLLGGGNLGMAHAKKFENGPDGTYSVIRPVSDQTRRRLIDLWDQFTTGTPLDTPAA</sequence>
<keyword evidence="1" id="KW-0614">Plasmid</keyword>